<dbReference type="Pfam" id="PF09949">
    <property type="entry name" value="APP1_cat"/>
    <property type="match status" value="1"/>
</dbReference>
<dbReference type="SUPFAM" id="SSF111331">
    <property type="entry name" value="NAD kinase/diacylglycerol kinase-like"/>
    <property type="match status" value="1"/>
</dbReference>
<dbReference type="InterPro" id="IPR016064">
    <property type="entry name" value="NAD/diacylglycerol_kinase_sf"/>
</dbReference>
<dbReference type="PANTHER" id="PTHR40861:SF1">
    <property type="entry name" value="PHOSPHATIDATE PHOSPHATASE APP1 CATALYTIC DOMAIN-CONTAINING PROTEIN"/>
    <property type="match status" value="1"/>
</dbReference>
<dbReference type="RefSeq" id="WP_284302408.1">
    <property type="nucleotide sequence ID" value="NZ_BSUO01000001.1"/>
</dbReference>
<sequence length="612" mass="66303">MNAPSRRQVAVVLNPIHRGSVPALEAVRDRCRFLEMPAPLVFETTPDSPGGPQARAALEAGADVVVAVGGDGTVVEVAGVLAGTGVPLGILPTGTANLYARSAGLHGYEVRRLARWAIAGAPEPADLGRVELTTTEGTRQRPFLVVVGIGHDADTVADVNAHHKSDVGWMSYVLPGLRRLSADLIPMRVRLDDTEPREETAWSVLVSNTGRLPGGVTLVDHARPNDGVLHLSVVDPDSAWKWLRVAAYGIRPRYRGPAGLSQRRGDRVTVEVDRPQRVQVDGDVVEGVRALAARIEPGALLVHTRPSRQSTPKVDDLSDLAIARFAHAAHRRGISPDGGAALVSLLTRLRSRRFLDVKYLLNSQGDMHDLEKLVYDDLGEAPRERLLAHIAEQARVVGQVRDVRVLCDIDDTLKSAIHDDRYPKGTIYPGIEAFLRALDDGGGANPGRPGDLTFVTARPAGPAGLVERYTRDALGELDLPSHSIMGGSLLNLHTKTAIADRKIQNISRDRRLFPECRMVFCGDSGQADAQVGLQARRDYGDHVAAVFIHDVVGVDARTRADWAREGVYTVDTWDEAARIAHDLQLISAEGLREVEAAVEDARQRGEGPRPRT</sequence>
<dbReference type="InterPro" id="IPR001206">
    <property type="entry name" value="Diacylglycerol_kinase_cat_dom"/>
</dbReference>
<dbReference type="Gene3D" id="3.40.50.10330">
    <property type="entry name" value="Probable inorganic polyphosphate/atp-NAD kinase, domain 1"/>
    <property type="match status" value="1"/>
</dbReference>
<dbReference type="InterPro" id="IPR045540">
    <property type="entry name" value="YegS/DAGK_C"/>
</dbReference>
<comment type="caution">
    <text evidence="2">The sequence shown here is derived from an EMBL/GenBank/DDBJ whole genome shotgun (WGS) entry which is preliminary data.</text>
</comment>
<dbReference type="EMBL" id="BSUO01000001">
    <property type="protein sequence ID" value="GMA38334.1"/>
    <property type="molecule type" value="Genomic_DNA"/>
</dbReference>
<name>A0ABQ6IKB7_9MICO</name>
<protein>
    <recommendedName>
        <fullName evidence="1">DAGKc domain-containing protein</fullName>
    </recommendedName>
</protein>
<reference evidence="3" key="1">
    <citation type="journal article" date="2019" name="Int. J. Syst. Evol. Microbiol.">
        <title>The Global Catalogue of Microorganisms (GCM) 10K type strain sequencing project: providing services to taxonomists for standard genome sequencing and annotation.</title>
        <authorList>
            <consortium name="The Broad Institute Genomics Platform"/>
            <consortium name="The Broad Institute Genome Sequencing Center for Infectious Disease"/>
            <person name="Wu L."/>
            <person name="Ma J."/>
        </authorList>
    </citation>
    <scope>NUCLEOTIDE SEQUENCE [LARGE SCALE GENOMIC DNA]</scope>
    <source>
        <strain evidence="3">NBRC 113072</strain>
    </source>
</reference>
<dbReference type="PROSITE" id="PS50146">
    <property type="entry name" value="DAGK"/>
    <property type="match status" value="1"/>
</dbReference>
<proteinExistence type="predicted"/>
<dbReference type="InterPro" id="IPR019236">
    <property type="entry name" value="APP1_cat"/>
</dbReference>
<organism evidence="2 3">
    <name type="scientific">Mobilicoccus caccae</name>
    <dbReference type="NCBI Taxonomy" id="1859295"/>
    <lineage>
        <taxon>Bacteria</taxon>
        <taxon>Bacillati</taxon>
        <taxon>Actinomycetota</taxon>
        <taxon>Actinomycetes</taxon>
        <taxon>Micrococcales</taxon>
        <taxon>Dermatophilaceae</taxon>
        <taxon>Mobilicoccus</taxon>
    </lineage>
</organism>
<evidence type="ECO:0000313" key="2">
    <source>
        <dbReference type="EMBL" id="GMA38334.1"/>
    </source>
</evidence>
<feature type="domain" description="DAGKc" evidence="1">
    <location>
        <begin position="4"/>
        <end position="134"/>
    </location>
</feature>
<dbReference type="Pfam" id="PF19279">
    <property type="entry name" value="YegS_C"/>
    <property type="match status" value="1"/>
</dbReference>
<dbReference type="Gene3D" id="2.60.200.40">
    <property type="match status" value="1"/>
</dbReference>
<dbReference type="InterPro" id="IPR017438">
    <property type="entry name" value="ATP-NAD_kinase_N"/>
</dbReference>
<dbReference type="PANTHER" id="PTHR40861">
    <property type="entry name" value="DUF2183 DOMAIN-CONTAINING PROTEIN"/>
    <property type="match status" value="1"/>
</dbReference>
<dbReference type="Proteomes" id="UP001157126">
    <property type="component" value="Unassembled WGS sequence"/>
</dbReference>
<dbReference type="Pfam" id="PF00781">
    <property type="entry name" value="DAGK_cat"/>
    <property type="match status" value="1"/>
</dbReference>
<evidence type="ECO:0000259" key="1">
    <source>
        <dbReference type="PROSITE" id="PS50146"/>
    </source>
</evidence>
<keyword evidence="3" id="KW-1185">Reference proteome</keyword>
<gene>
    <name evidence="2" type="ORF">GCM10025883_03790</name>
</gene>
<evidence type="ECO:0000313" key="3">
    <source>
        <dbReference type="Proteomes" id="UP001157126"/>
    </source>
</evidence>
<accession>A0ABQ6IKB7</accession>